<evidence type="ECO:0000256" key="2">
    <source>
        <dbReference type="ARBA" id="ARBA00022475"/>
    </source>
</evidence>
<accession>A0ABR5SFL0</accession>
<keyword evidence="6 8" id="KW-1133">Transmembrane helix</keyword>
<keyword evidence="5 8" id="KW-0812">Transmembrane</keyword>
<evidence type="ECO:0000313" key="10">
    <source>
        <dbReference type="EMBL" id="KWT78278.1"/>
    </source>
</evidence>
<dbReference type="Pfam" id="PF13231">
    <property type="entry name" value="PMT_2"/>
    <property type="match status" value="1"/>
</dbReference>
<evidence type="ECO:0000256" key="5">
    <source>
        <dbReference type="ARBA" id="ARBA00022692"/>
    </source>
</evidence>
<evidence type="ECO:0000313" key="11">
    <source>
        <dbReference type="Proteomes" id="UP000060487"/>
    </source>
</evidence>
<evidence type="ECO:0000256" key="8">
    <source>
        <dbReference type="SAM" id="Phobius"/>
    </source>
</evidence>
<feature type="transmembrane region" description="Helical" evidence="8">
    <location>
        <begin position="353"/>
        <end position="372"/>
    </location>
</feature>
<feature type="transmembrane region" description="Helical" evidence="8">
    <location>
        <begin position="268"/>
        <end position="287"/>
    </location>
</feature>
<keyword evidence="2" id="KW-1003">Cell membrane</keyword>
<dbReference type="RefSeq" id="WP_085053503.1">
    <property type="nucleotide sequence ID" value="NZ_LNQR01000117.1"/>
</dbReference>
<evidence type="ECO:0000256" key="4">
    <source>
        <dbReference type="ARBA" id="ARBA00022679"/>
    </source>
</evidence>
<evidence type="ECO:0000259" key="9">
    <source>
        <dbReference type="Pfam" id="PF13231"/>
    </source>
</evidence>
<feature type="transmembrane region" description="Helical" evidence="8">
    <location>
        <begin position="166"/>
        <end position="198"/>
    </location>
</feature>
<proteinExistence type="predicted"/>
<feature type="transmembrane region" description="Helical" evidence="8">
    <location>
        <begin position="210"/>
        <end position="229"/>
    </location>
</feature>
<comment type="caution">
    <text evidence="10">The sequence shown here is derived from an EMBL/GenBank/DDBJ whole genome shotgun (WGS) entry which is preliminary data.</text>
</comment>
<dbReference type="Proteomes" id="UP000060487">
    <property type="component" value="Unassembled WGS sequence"/>
</dbReference>
<comment type="subcellular location">
    <subcellularLocation>
        <location evidence="1">Cell membrane</location>
        <topology evidence="1">Multi-pass membrane protein</topology>
    </subcellularLocation>
</comment>
<organism evidence="10 11">
    <name type="scientific">Candidatus Magnetominusculus xianensis</name>
    <dbReference type="NCBI Taxonomy" id="1748249"/>
    <lineage>
        <taxon>Bacteria</taxon>
        <taxon>Pseudomonadati</taxon>
        <taxon>Nitrospirota</taxon>
        <taxon>Nitrospiria</taxon>
        <taxon>Nitrospirales</taxon>
        <taxon>Nitrospiraceae</taxon>
        <taxon>Candidatus Magnetominusculus</taxon>
    </lineage>
</organism>
<evidence type="ECO:0000256" key="1">
    <source>
        <dbReference type="ARBA" id="ARBA00004651"/>
    </source>
</evidence>
<reference evidence="10 11" key="1">
    <citation type="submission" date="2015-11" db="EMBL/GenBank/DDBJ databases">
        <authorList>
            <person name="Lin W."/>
        </authorList>
    </citation>
    <scope>NUCLEOTIDE SEQUENCE [LARGE SCALE GENOMIC DNA]</scope>
    <source>
        <strain evidence="10 11">HCH-1</strain>
    </source>
</reference>
<evidence type="ECO:0000256" key="6">
    <source>
        <dbReference type="ARBA" id="ARBA00022989"/>
    </source>
</evidence>
<evidence type="ECO:0000256" key="3">
    <source>
        <dbReference type="ARBA" id="ARBA00022676"/>
    </source>
</evidence>
<dbReference type="PANTHER" id="PTHR33908:SF11">
    <property type="entry name" value="MEMBRANE PROTEIN"/>
    <property type="match status" value="1"/>
</dbReference>
<keyword evidence="7 8" id="KW-0472">Membrane</keyword>
<feature type="transmembrane region" description="Helical" evidence="8">
    <location>
        <begin position="323"/>
        <end position="341"/>
    </location>
</feature>
<keyword evidence="4 10" id="KW-0808">Transferase</keyword>
<evidence type="ECO:0000256" key="7">
    <source>
        <dbReference type="ARBA" id="ARBA00023136"/>
    </source>
</evidence>
<keyword evidence="11" id="KW-1185">Reference proteome</keyword>
<dbReference type="EMBL" id="LNQR01000117">
    <property type="protein sequence ID" value="KWT78278.1"/>
    <property type="molecule type" value="Genomic_DNA"/>
</dbReference>
<dbReference type="InterPro" id="IPR038731">
    <property type="entry name" value="RgtA/B/C-like"/>
</dbReference>
<dbReference type="PANTHER" id="PTHR33908">
    <property type="entry name" value="MANNOSYLTRANSFERASE YKCB-RELATED"/>
    <property type="match status" value="1"/>
</dbReference>
<dbReference type="GO" id="GO:0016740">
    <property type="term" value="F:transferase activity"/>
    <property type="evidence" value="ECO:0007669"/>
    <property type="project" value="UniProtKB-KW"/>
</dbReference>
<name>A0ABR5SFL0_9BACT</name>
<feature type="transmembrane region" description="Helical" evidence="8">
    <location>
        <begin position="74"/>
        <end position="105"/>
    </location>
</feature>
<dbReference type="InterPro" id="IPR050297">
    <property type="entry name" value="LipidA_mod_glycosyltrf_83"/>
</dbReference>
<sequence length="544" mass="61744">MRAESSIPDEKHVSLLYWSFFILTILTVVFIRLRLLGVPLERDEGEYAYMGQLIAQGIIPYKDAYSMKLPGTAFMYYVIMSIFGKGIAGIHLGLTVVSLAVLPALFMLTKRLISERAATLASASCAVISVSVPVFGLMAHATHFVVFFAVWGVYFLYVAIEDNKTWLLAASGLCLGMAFLMKQHGIFFIFFAITYLYITRVSIKNFIINAIILTLASALPFAITLFIIYRGGMLGNFWFWCFTYSGKYVSSLSLFDGLKRFTTMAPRMVKHFTAFWIFGVAGFFVLIKSQIKTTAPHRLFILLFFIFSFMSILPGLYFREHYFVLIIPAISISAAYCIELLNNALTAKFKNKIIYTLPIAVLLSSLIFTFTVQGEIYFKLPPMEVSRKIYTLNPFIESVKIAEFLKSRTKDGDTIAILGSEPQILFYSGIRSATGYIYMYGLMEDQPYNLQMQKAMTAEIEKAMPAFIVFVNIPASWLPLKNTPLYIFDWARNYIEANYVLTGVIDFIYYDDIVYKFDAEALNYSPLSKIYICIYKLKYGGGHG</sequence>
<feature type="transmembrane region" description="Helical" evidence="8">
    <location>
        <begin position="15"/>
        <end position="33"/>
    </location>
</feature>
<feature type="transmembrane region" description="Helical" evidence="8">
    <location>
        <begin position="299"/>
        <end position="317"/>
    </location>
</feature>
<keyword evidence="3" id="KW-0328">Glycosyltransferase</keyword>
<protein>
    <submittedName>
        <fullName evidence="10">Glycosyl transferase</fullName>
    </submittedName>
</protein>
<gene>
    <name evidence="10" type="ORF">ASN18_2883</name>
</gene>
<feature type="domain" description="Glycosyltransferase RgtA/B/C/D-like" evidence="9">
    <location>
        <begin position="70"/>
        <end position="219"/>
    </location>
</feature>